<keyword evidence="1" id="KW-0812">Transmembrane</keyword>
<keyword evidence="3" id="KW-1185">Reference proteome</keyword>
<comment type="caution">
    <text evidence="2">The sequence shown here is derived from an EMBL/GenBank/DDBJ whole genome shotgun (WGS) entry which is preliminary data.</text>
</comment>
<evidence type="ECO:0000313" key="2">
    <source>
        <dbReference type="EMBL" id="TGL57518.1"/>
    </source>
</evidence>
<keyword evidence="1" id="KW-1133">Transmembrane helix</keyword>
<evidence type="ECO:0000256" key="1">
    <source>
        <dbReference type="SAM" id="Phobius"/>
    </source>
</evidence>
<feature type="transmembrane region" description="Helical" evidence="1">
    <location>
        <begin position="84"/>
        <end position="107"/>
    </location>
</feature>
<sequence length="114" mass="13559">MKAVFLYDGNCSFCSDLANYWKQETDLDKIEFKSFRDLTEEELHAVHPSLTTPMCESDVQLVFENTRFPGFFAVRRMMFWSKKYMFVAVLLYLPLIPFVGMLTMYLLKKMRSRL</sequence>
<name>A0A4R9K0P3_9LEPT</name>
<dbReference type="Pfam" id="PF04134">
    <property type="entry name" value="DCC1-like"/>
    <property type="match status" value="1"/>
</dbReference>
<organism evidence="2 3">
    <name type="scientific">Leptospira ognonensis</name>
    <dbReference type="NCBI Taxonomy" id="2484945"/>
    <lineage>
        <taxon>Bacteria</taxon>
        <taxon>Pseudomonadati</taxon>
        <taxon>Spirochaetota</taxon>
        <taxon>Spirochaetia</taxon>
        <taxon>Leptospirales</taxon>
        <taxon>Leptospiraceae</taxon>
        <taxon>Leptospira</taxon>
    </lineage>
</organism>
<keyword evidence="1" id="KW-0472">Membrane</keyword>
<dbReference type="RefSeq" id="WP_135624639.1">
    <property type="nucleotide sequence ID" value="NZ_RQGD01000035.1"/>
</dbReference>
<evidence type="ECO:0000313" key="3">
    <source>
        <dbReference type="Proteomes" id="UP000297693"/>
    </source>
</evidence>
<proteinExistence type="predicted"/>
<accession>A0A4R9K0P3</accession>
<dbReference type="InterPro" id="IPR007263">
    <property type="entry name" value="DCC1-like"/>
</dbReference>
<dbReference type="EMBL" id="RQGD01000035">
    <property type="protein sequence ID" value="TGL57518.1"/>
    <property type="molecule type" value="Genomic_DNA"/>
</dbReference>
<gene>
    <name evidence="2" type="ORF">EHQ58_14680</name>
</gene>
<protein>
    <submittedName>
        <fullName evidence="2">DUF393 domain-containing protein</fullName>
    </submittedName>
</protein>
<dbReference type="GO" id="GO:0015035">
    <property type="term" value="F:protein-disulfide reductase activity"/>
    <property type="evidence" value="ECO:0007669"/>
    <property type="project" value="InterPro"/>
</dbReference>
<reference evidence="2" key="1">
    <citation type="journal article" date="2019" name="PLoS Negl. Trop. Dis.">
        <title>Revisiting the worldwide diversity of Leptospira species in the environment.</title>
        <authorList>
            <person name="Vincent A.T."/>
            <person name="Schiettekatte O."/>
            <person name="Bourhy P."/>
            <person name="Veyrier F.J."/>
            <person name="Picardeau M."/>
        </authorList>
    </citation>
    <scope>NUCLEOTIDE SEQUENCE [LARGE SCALE GENOMIC DNA]</scope>
    <source>
        <strain evidence="2">201702476</strain>
    </source>
</reference>
<dbReference type="AlphaFoldDB" id="A0A4R9K0P3"/>
<dbReference type="Proteomes" id="UP000297693">
    <property type="component" value="Unassembled WGS sequence"/>
</dbReference>
<dbReference type="OrthoDB" id="9813713at2"/>